<dbReference type="EMBL" id="PFAS01000069">
    <property type="protein sequence ID" value="PIT93533.1"/>
    <property type="molecule type" value="Genomic_DNA"/>
</dbReference>
<gene>
    <name evidence="3" type="ORF">COU00_03850</name>
</gene>
<evidence type="ECO:0000256" key="1">
    <source>
        <dbReference type="ARBA" id="ARBA00007430"/>
    </source>
</evidence>
<dbReference type="Gene3D" id="3.40.50.720">
    <property type="entry name" value="NAD(P)-binding Rossmann-like Domain"/>
    <property type="match status" value="1"/>
</dbReference>
<dbReference type="InterPro" id="IPR036291">
    <property type="entry name" value="NAD(P)-bd_dom_sf"/>
</dbReference>
<evidence type="ECO:0000313" key="4">
    <source>
        <dbReference type="Proteomes" id="UP000229335"/>
    </source>
</evidence>
<dbReference type="CDD" id="cd05237">
    <property type="entry name" value="UDP_invert_4-6DH_SDR_e"/>
    <property type="match status" value="1"/>
</dbReference>
<evidence type="ECO:0000313" key="3">
    <source>
        <dbReference type="EMBL" id="PIT93533.1"/>
    </source>
</evidence>
<feature type="domain" description="Polysaccharide biosynthesis protein CapD-like" evidence="2">
    <location>
        <begin position="10"/>
        <end position="291"/>
    </location>
</feature>
<dbReference type="Pfam" id="PF02719">
    <property type="entry name" value="Polysacc_synt_2"/>
    <property type="match status" value="1"/>
</dbReference>
<evidence type="ECO:0000259" key="2">
    <source>
        <dbReference type="Pfam" id="PF02719"/>
    </source>
</evidence>
<dbReference type="InterPro" id="IPR003869">
    <property type="entry name" value="Polysac_CapD-like"/>
</dbReference>
<comment type="caution">
    <text evidence="3">The sequence shown here is derived from an EMBL/GenBank/DDBJ whole genome shotgun (WGS) entry which is preliminary data.</text>
</comment>
<dbReference type="SUPFAM" id="SSF51735">
    <property type="entry name" value="NAD(P)-binding Rossmann-fold domains"/>
    <property type="match status" value="1"/>
</dbReference>
<dbReference type="AlphaFoldDB" id="A0A2M6WL84"/>
<accession>A0A2M6WL84</accession>
<reference evidence="4" key="1">
    <citation type="submission" date="2017-09" db="EMBL/GenBank/DDBJ databases">
        <title>Depth-based differentiation of microbial function through sediment-hosted aquifers and enrichment of novel symbionts in the deep terrestrial subsurface.</title>
        <authorList>
            <person name="Probst A.J."/>
            <person name="Ladd B."/>
            <person name="Jarett J.K."/>
            <person name="Geller-Mcgrath D.E."/>
            <person name="Sieber C.M.K."/>
            <person name="Emerson J.B."/>
            <person name="Anantharaman K."/>
            <person name="Thomas B.C."/>
            <person name="Malmstrom R."/>
            <person name="Stieglmeier M."/>
            <person name="Klingl A."/>
            <person name="Woyke T."/>
            <person name="Ryan C.M."/>
            <person name="Banfield J.F."/>
        </authorList>
    </citation>
    <scope>NUCLEOTIDE SEQUENCE [LARGE SCALE GENOMIC DNA]</scope>
</reference>
<dbReference type="PANTHER" id="PTHR43318">
    <property type="entry name" value="UDP-N-ACETYLGLUCOSAMINE 4,6-DEHYDRATASE"/>
    <property type="match status" value="1"/>
</dbReference>
<dbReference type="InterPro" id="IPR051203">
    <property type="entry name" value="Polysaccharide_Synthase-Rel"/>
</dbReference>
<name>A0A2M6WL84_9BACT</name>
<proteinExistence type="inferred from homology"/>
<comment type="similarity">
    <text evidence="1">Belongs to the polysaccharide synthase family.</text>
</comment>
<dbReference type="PANTHER" id="PTHR43318:SF2">
    <property type="entry name" value="UDP-N-ACETYLGLUCOSAMINE 4,6-DEHYDRATASE (INVERTING)"/>
    <property type="match status" value="1"/>
</dbReference>
<dbReference type="Proteomes" id="UP000229335">
    <property type="component" value="Unassembled WGS sequence"/>
</dbReference>
<organism evidence="3 4">
    <name type="scientific">Candidatus Falkowbacteria bacterium CG10_big_fil_rev_8_21_14_0_10_43_11</name>
    <dbReference type="NCBI Taxonomy" id="1974568"/>
    <lineage>
        <taxon>Bacteria</taxon>
        <taxon>Candidatus Falkowiibacteriota</taxon>
    </lineage>
</organism>
<sequence length="350" mass="39509">MNNEFKDKRILVTGGTGSIGSAIVKELLKYEPRQIRIYSRDETKQFELAHRLNAGLKVSFLIGDIRDKERLNMAMENIDIVFHAAALKHVSACEKNPFEAVKTNVYGTQNIIDCAFANQVDKVIGISTDKATDPSNVMGCTKLLAEKIMLASFFYKGDKKTKFCFVRFGNVIGSRGSVIPLFIKQANSGEPITVTNPDMTRFFMSIPQAVNLVFKAASLMKDGEIFVLKMPVTTIKNLAKAILEIMREKNPEIKKMPVKIIGKKNGERMHEKLLTLEESETALETDEMFIILPNLKFNVDEYGDLKLNSYLKAKKCSCREYNSKSQKKMPLSELKEMLLDNGDLDFSLHK</sequence>
<protein>
    <recommendedName>
        <fullName evidence="2">Polysaccharide biosynthesis protein CapD-like domain-containing protein</fullName>
    </recommendedName>
</protein>